<evidence type="ECO:0000256" key="4">
    <source>
        <dbReference type="ARBA" id="ARBA00023040"/>
    </source>
</evidence>
<keyword evidence="4 8" id="KW-0297">G-protein coupled receptor</keyword>
<accession>A0A914B233</accession>
<dbReference type="Proteomes" id="UP000887568">
    <property type="component" value="Unplaced"/>
</dbReference>
<dbReference type="Gene3D" id="1.20.1070.10">
    <property type="entry name" value="Rhodopsin 7-helix transmembrane proteins"/>
    <property type="match status" value="1"/>
</dbReference>
<feature type="transmembrane region" description="Helical" evidence="9">
    <location>
        <begin position="137"/>
        <end position="155"/>
    </location>
</feature>
<proteinExistence type="inferred from homology"/>
<keyword evidence="7 8" id="KW-0807">Transducer</keyword>
<dbReference type="PANTHER" id="PTHR24243:SF208">
    <property type="entry name" value="PYROKININ-1 RECEPTOR"/>
    <property type="match status" value="1"/>
</dbReference>
<keyword evidence="2 8" id="KW-0812">Transmembrane</keyword>
<dbReference type="OrthoDB" id="5987909at2759"/>
<keyword evidence="12" id="KW-1185">Reference proteome</keyword>
<dbReference type="PRINTS" id="PR00237">
    <property type="entry name" value="GPCRRHODOPSN"/>
</dbReference>
<feature type="transmembrane region" description="Helical" evidence="9">
    <location>
        <begin position="289"/>
        <end position="306"/>
    </location>
</feature>
<dbReference type="PANTHER" id="PTHR24243">
    <property type="entry name" value="G-PROTEIN COUPLED RECEPTOR"/>
    <property type="match status" value="1"/>
</dbReference>
<feature type="domain" description="G-protein coupled receptors family 1 profile" evidence="10">
    <location>
        <begin position="71"/>
        <end position="352"/>
    </location>
</feature>
<dbReference type="GO" id="GO:0005886">
    <property type="term" value="C:plasma membrane"/>
    <property type="evidence" value="ECO:0007669"/>
    <property type="project" value="TreeGrafter"/>
</dbReference>
<evidence type="ECO:0000256" key="2">
    <source>
        <dbReference type="ARBA" id="ARBA00022692"/>
    </source>
</evidence>
<sequence length="395" mass="44736">METTVSLSFSELQSSNNESLLEEGRSCALEATVVLDATRIEFIDSMLLYSRLQIVYIFVVIPIITSLAVITNGSYLFVVAKTKSMHTVINIYLCNLAVADVLFLLSSCGIYIYYYFISGGVYANLPNAGTLDCNSSQFANIFYVTSAILIVAVTLDRYYAVCYPLKHRMFSKTRAIKITIAAWVFAVLYRVKDVLVFWYKTRVCVIWPDLPRYSELSPVLGYCDTIFTEEVRILVVHFFDPLLFVLMMLANSFMYFKIVKALKNRPAQRDGQQGLSDSADRTRRSVTRMLLANSIVFFILTAPEFIQKSLHGLQKFKVELPPALTNVVGSHVTSITTNILVNINSMVNPIIYNVANSRYRQAYREAFLPCRQTADRQRRKQLSGNIVATNMTVDS</sequence>
<dbReference type="EnsemblMetazoa" id="XM_038213921.1">
    <property type="protein sequence ID" value="XP_038069849.1"/>
    <property type="gene ID" value="LOC119739087"/>
</dbReference>
<evidence type="ECO:0000313" key="11">
    <source>
        <dbReference type="EnsemblMetazoa" id="XP_038069849.1"/>
    </source>
</evidence>
<evidence type="ECO:0000313" key="12">
    <source>
        <dbReference type="Proteomes" id="UP000887568"/>
    </source>
</evidence>
<feature type="transmembrane region" description="Helical" evidence="9">
    <location>
        <begin position="92"/>
        <end position="117"/>
    </location>
</feature>
<keyword evidence="3 9" id="KW-1133">Transmembrane helix</keyword>
<evidence type="ECO:0000256" key="5">
    <source>
        <dbReference type="ARBA" id="ARBA00023136"/>
    </source>
</evidence>
<dbReference type="InterPro" id="IPR017452">
    <property type="entry name" value="GPCR_Rhodpsn_7TM"/>
</dbReference>
<evidence type="ECO:0000256" key="7">
    <source>
        <dbReference type="ARBA" id="ARBA00023224"/>
    </source>
</evidence>
<feature type="transmembrane region" description="Helical" evidence="9">
    <location>
        <begin position="54"/>
        <end position="80"/>
    </location>
</feature>
<protein>
    <recommendedName>
        <fullName evidence="10">G-protein coupled receptors family 1 profile domain-containing protein</fullName>
    </recommendedName>
</protein>
<dbReference type="RefSeq" id="XP_038069849.1">
    <property type="nucleotide sequence ID" value="XM_038213921.1"/>
</dbReference>
<comment type="subcellular location">
    <subcellularLocation>
        <location evidence="1">Membrane</location>
        <topology evidence="1">Multi-pass membrane protein</topology>
    </subcellularLocation>
</comment>
<evidence type="ECO:0000256" key="6">
    <source>
        <dbReference type="ARBA" id="ARBA00023170"/>
    </source>
</evidence>
<dbReference type="AlphaFoldDB" id="A0A914B233"/>
<dbReference type="GeneID" id="119739087"/>
<keyword evidence="6 8" id="KW-0675">Receptor</keyword>
<dbReference type="CDD" id="cd00637">
    <property type="entry name" value="7tm_classA_rhodopsin-like"/>
    <property type="match status" value="1"/>
</dbReference>
<reference evidence="11" key="1">
    <citation type="submission" date="2022-11" db="UniProtKB">
        <authorList>
            <consortium name="EnsemblMetazoa"/>
        </authorList>
    </citation>
    <scope>IDENTIFICATION</scope>
</reference>
<dbReference type="PROSITE" id="PS00237">
    <property type="entry name" value="G_PROTEIN_RECEP_F1_1"/>
    <property type="match status" value="1"/>
</dbReference>
<dbReference type="InterPro" id="IPR000276">
    <property type="entry name" value="GPCR_Rhodpsn"/>
</dbReference>
<dbReference type="OMA" id="VINIYLC"/>
<feature type="transmembrane region" description="Helical" evidence="9">
    <location>
        <begin position="175"/>
        <end position="191"/>
    </location>
</feature>
<evidence type="ECO:0000256" key="1">
    <source>
        <dbReference type="ARBA" id="ARBA00004141"/>
    </source>
</evidence>
<dbReference type="PROSITE" id="PS50262">
    <property type="entry name" value="G_PROTEIN_RECEP_F1_2"/>
    <property type="match status" value="1"/>
</dbReference>
<evidence type="ECO:0000256" key="3">
    <source>
        <dbReference type="ARBA" id="ARBA00022989"/>
    </source>
</evidence>
<evidence type="ECO:0000256" key="9">
    <source>
        <dbReference type="SAM" id="Phobius"/>
    </source>
</evidence>
<dbReference type="GO" id="GO:0004930">
    <property type="term" value="F:G protein-coupled receptor activity"/>
    <property type="evidence" value="ECO:0007669"/>
    <property type="project" value="UniProtKB-KW"/>
</dbReference>
<feature type="transmembrane region" description="Helical" evidence="9">
    <location>
        <begin position="234"/>
        <end position="256"/>
    </location>
</feature>
<evidence type="ECO:0000259" key="10">
    <source>
        <dbReference type="PROSITE" id="PS50262"/>
    </source>
</evidence>
<evidence type="ECO:0000256" key="8">
    <source>
        <dbReference type="RuleBase" id="RU000688"/>
    </source>
</evidence>
<name>A0A914B233_PATMI</name>
<keyword evidence="5 9" id="KW-0472">Membrane</keyword>
<comment type="similarity">
    <text evidence="8">Belongs to the G-protein coupled receptor 1 family.</text>
</comment>
<dbReference type="Pfam" id="PF00001">
    <property type="entry name" value="7tm_1"/>
    <property type="match status" value="1"/>
</dbReference>
<organism evidence="11 12">
    <name type="scientific">Patiria miniata</name>
    <name type="common">Bat star</name>
    <name type="synonym">Asterina miniata</name>
    <dbReference type="NCBI Taxonomy" id="46514"/>
    <lineage>
        <taxon>Eukaryota</taxon>
        <taxon>Metazoa</taxon>
        <taxon>Echinodermata</taxon>
        <taxon>Eleutherozoa</taxon>
        <taxon>Asterozoa</taxon>
        <taxon>Asteroidea</taxon>
        <taxon>Valvatacea</taxon>
        <taxon>Valvatida</taxon>
        <taxon>Asterinidae</taxon>
        <taxon>Patiria</taxon>
    </lineage>
</organism>
<dbReference type="SUPFAM" id="SSF81321">
    <property type="entry name" value="Family A G protein-coupled receptor-like"/>
    <property type="match status" value="1"/>
</dbReference>